<keyword evidence="2" id="KW-1185">Reference proteome</keyword>
<sequence>MIVPQPRESRLTILITPGWFREPANGQTPPMDLSGFARKAQFVTMSHACHMPSPPCNFVKSLRYHIRSATAHGLLRFSFYERHHT</sequence>
<accession>A0A1P8WCE8</accession>
<organism evidence="1 2">
    <name type="scientific">Fuerstiella marisgermanici</name>
    <dbReference type="NCBI Taxonomy" id="1891926"/>
    <lineage>
        <taxon>Bacteria</taxon>
        <taxon>Pseudomonadati</taxon>
        <taxon>Planctomycetota</taxon>
        <taxon>Planctomycetia</taxon>
        <taxon>Planctomycetales</taxon>
        <taxon>Planctomycetaceae</taxon>
        <taxon>Fuerstiella</taxon>
    </lineage>
</organism>
<protein>
    <submittedName>
        <fullName evidence="1">Uncharacterized protein</fullName>
    </submittedName>
</protein>
<name>A0A1P8WCE8_9PLAN</name>
<dbReference type="EMBL" id="CP017641">
    <property type="protein sequence ID" value="APZ91737.1"/>
    <property type="molecule type" value="Genomic_DNA"/>
</dbReference>
<dbReference type="STRING" id="1891926.Fuma_01328"/>
<dbReference type="KEGG" id="fmr:Fuma_01328"/>
<gene>
    <name evidence="1" type="ORF">Fuma_01328</name>
</gene>
<reference evidence="1 2" key="1">
    <citation type="journal article" date="2016" name="Front. Microbiol.">
        <title>Fuerstia marisgermanicae gen. nov., sp. nov., an Unusual Member of the Phylum Planctomycetes from the German Wadden Sea.</title>
        <authorList>
            <person name="Kohn T."/>
            <person name="Heuer A."/>
            <person name="Jogler M."/>
            <person name="Vollmers J."/>
            <person name="Boedeker C."/>
            <person name="Bunk B."/>
            <person name="Rast P."/>
            <person name="Borchert D."/>
            <person name="Glockner I."/>
            <person name="Freese H.M."/>
            <person name="Klenk H.P."/>
            <person name="Overmann J."/>
            <person name="Kaster A.K."/>
            <person name="Rohde M."/>
            <person name="Wiegand S."/>
            <person name="Jogler C."/>
        </authorList>
    </citation>
    <scope>NUCLEOTIDE SEQUENCE [LARGE SCALE GENOMIC DNA]</scope>
    <source>
        <strain evidence="1 2">NH11</strain>
    </source>
</reference>
<evidence type="ECO:0000313" key="2">
    <source>
        <dbReference type="Proteomes" id="UP000187735"/>
    </source>
</evidence>
<dbReference type="AlphaFoldDB" id="A0A1P8WCE8"/>
<evidence type="ECO:0000313" key="1">
    <source>
        <dbReference type="EMBL" id="APZ91737.1"/>
    </source>
</evidence>
<dbReference type="Proteomes" id="UP000187735">
    <property type="component" value="Chromosome"/>
</dbReference>
<proteinExistence type="predicted"/>